<accession>A0ABR8Z5W3</accession>
<comment type="caution">
    <text evidence="2">The sequence shown here is derived from an EMBL/GenBank/DDBJ whole genome shotgun (WGS) entry which is preliminary data.</text>
</comment>
<dbReference type="EMBL" id="JACSPO010000010">
    <property type="protein sequence ID" value="MBD8063331.1"/>
    <property type="molecule type" value="Genomic_DNA"/>
</dbReference>
<organism evidence="2 3">
    <name type="scientific">Oceanitalea stevensii</name>
    <dbReference type="NCBI Taxonomy" id="2763072"/>
    <lineage>
        <taxon>Bacteria</taxon>
        <taxon>Bacillati</taxon>
        <taxon>Actinomycetota</taxon>
        <taxon>Actinomycetes</taxon>
        <taxon>Micrococcales</taxon>
        <taxon>Bogoriellaceae</taxon>
        <taxon>Georgenia</taxon>
    </lineage>
</organism>
<proteinExistence type="predicted"/>
<dbReference type="InterPro" id="IPR045676">
    <property type="entry name" value="DUF6194"/>
</dbReference>
<protein>
    <recommendedName>
        <fullName evidence="1">DUF6194 domain-containing protein</fullName>
    </recommendedName>
</protein>
<dbReference type="Proteomes" id="UP000661894">
    <property type="component" value="Unassembled WGS sequence"/>
</dbReference>
<feature type="domain" description="DUF6194" evidence="1">
    <location>
        <begin position="1"/>
        <end position="149"/>
    </location>
</feature>
<sequence>MDDLLSTVRAFDGVLELAPTAGGDAPPLAWGDHFFYYAPDGVLPPGQPYATVVTKDYPGDVSSRLDAPGRWRVNVHVGRGRFTDLLGYEPRAVPEGPDHAQPDVLLPHPVYAGLGWVAVVTPGAATLPTVLGLLREAHEQARARWSRRVEPH</sequence>
<keyword evidence="3" id="KW-1185">Reference proteome</keyword>
<name>A0ABR8Z5W3_9MICO</name>
<evidence type="ECO:0000313" key="2">
    <source>
        <dbReference type="EMBL" id="MBD8063331.1"/>
    </source>
</evidence>
<dbReference type="Pfam" id="PF19694">
    <property type="entry name" value="DUF6194"/>
    <property type="match status" value="1"/>
</dbReference>
<evidence type="ECO:0000259" key="1">
    <source>
        <dbReference type="Pfam" id="PF19694"/>
    </source>
</evidence>
<gene>
    <name evidence="2" type="ORF">H9624_13485</name>
</gene>
<reference evidence="2 3" key="1">
    <citation type="submission" date="2020-08" db="EMBL/GenBank/DDBJ databases">
        <title>A Genomic Blueprint of the Chicken Gut Microbiome.</title>
        <authorList>
            <person name="Gilroy R."/>
            <person name="Ravi A."/>
            <person name="Getino M."/>
            <person name="Pursley I."/>
            <person name="Horton D.L."/>
            <person name="Alikhan N.-F."/>
            <person name="Baker D."/>
            <person name="Gharbi K."/>
            <person name="Hall N."/>
            <person name="Watson M."/>
            <person name="Adriaenssens E.M."/>
            <person name="Foster-Nyarko E."/>
            <person name="Jarju S."/>
            <person name="Secka A."/>
            <person name="Antonio M."/>
            <person name="Oren A."/>
            <person name="Chaudhuri R."/>
            <person name="La Ragione R.M."/>
            <person name="Hildebrand F."/>
            <person name="Pallen M.J."/>
        </authorList>
    </citation>
    <scope>NUCLEOTIDE SEQUENCE [LARGE SCALE GENOMIC DNA]</scope>
    <source>
        <strain evidence="2 3">Sa1BUA1</strain>
    </source>
</reference>
<evidence type="ECO:0000313" key="3">
    <source>
        <dbReference type="Proteomes" id="UP000661894"/>
    </source>
</evidence>